<feature type="coiled-coil region" evidence="2">
    <location>
        <begin position="232"/>
        <end position="266"/>
    </location>
</feature>
<feature type="domain" description="Translin-associated factor X-interacting protein 1 N-terminal" evidence="4">
    <location>
        <begin position="152"/>
        <end position="259"/>
    </location>
</feature>
<dbReference type="Pfam" id="PF15739">
    <property type="entry name" value="TSNAXIP1_N"/>
    <property type="match status" value="1"/>
</dbReference>
<gene>
    <name evidence="5" type="ORF">ADEAN_000550000</name>
</gene>
<feature type="region of interest" description="Disordered" evidence="3">
    <location>
        <begin position="290"/>
        <end position="310"/>
    </location>
</feature>
<evidence type="ECO:0000256" key="2">
    <source>
        <dbReference type="SAM" id="Coils"/>
    </source>
</evidence>
<feature type="compositionally biased region" description="Basic and acidic residues" evidence="3">
    <location>
        <begin position="298"/>
        <end position="310"/>
    </location>
</feature>
<dbReference type="VEuPathDB" id="TriTrypDB:ADEAN_000550000"/>
<proteinExistence type="predicted"/>
<dbReference type="EMBL" id="LR877154">
    <property type="protein sequence ID" value="CAD2218014.1"/>
    <property type="molecule type" value="Genomic_DNA"/>
</dbReference>
<dbReference type="Proteomes" id="UP000515908">
    <property type="component" value="Chromosome 10"/>
</dbReference>
<feature type="region of interest" description="Disordered" evidence="3">
    <location>
        <begin position="124"/>
        <end position="146"/>
    </location>
</feature>
<evidence type="ECO:0000313" key="6">
    <source>
        <dbReference type="Proteomes" id="UP000515908"/>
    </source>
</evidence>
<feature type="region of interest" description="Disordered" evidence="3">
    <location>
        <begin position="1"/>
        <end position="64"/>
    </location>
</feature>
<keyword evidence="6" id="KW-1185">Reference proteome</keyword>
<evidence type="ECO:0000313" key="5">
    <source>
        <dbReference type="EMBL" id="CAD2218014.1"/>
    </source>
</evidence>
<dbReference type="InterPro" id="IPR032755">
    <property type="entry name" value="TSNAXIP1_N"/>
</dbReference>
<evidence type="ECO:0000256" key="1">
    <source>
        <dbReference type="ARBA" id="ARBA00023054"/>
    </source>
</evidence>
<accession>A0A7G2CGL4</accession>
<organism evidence="5 6">
    <name type="scientific">Angomonas deanei</name>
    <dbReference type="NCBI Taxonomy" id="59799"/>
    <lineage>
        <taxon>Eukaryota</taxon>
        <taxon>Discoba</taxon>
        <taxon>Euglenozoa</taxon>
        <taxon>Kinetoplastea</taxon>
        <taxon>Metakinetoplastina</taxon>
        <taxon>Trypanosomatida</taxon>
        <taxon>Trypanosomatidae</taxon>
        <taxon>Strigomonadinae</taxon>
        <taxon>Angomonas</taxon>
    </lineage>
</organism>
<dbReference type="OrthoDB" id="242093at2759"/>
<evidence type="ECO:0000259" key="4">
    <source>
        <dbReference type="Pfam" id="PF15739"/>
    </source>
</evidence>
<feature type="compositionally biased region" description="Polar residues" evidence="3">
    <location>
        <begin position="1"/>
        <end position="10"/>
    </location>
</feature>
<sequence length="310" mass="34004">MHSTHSSRNNTPPPRGLQYITPTSQLSQTYSGKGTSGGGNRAHPTLPSLVSSSKPQPDVVSPPLTSSVKQLLHMDDVVPPAPKQTREATKFSESMPVTRSTGFNTTFGASNTKKESTYNTTFNKTTSSRLVPPGQRGAVSSTPPPLATSLRAYLDKEARYNSFISESPETRLEPYREVFGALGEAFPNYAQIFDEIRTAYDAVVQQQATRIVELNSAARTDELRTRQNNDDVQTLQQHIDALQGDLAAMRKELEERESKTQTLNKDAAAVTKQVYLDRNSESEALDIAKRRVAGAGKEQQRGPGKDSFTD</sequence>
<keyword evidence="1 2" id="KW-0175">Coiled coil</keyword>
<dbReference type="AlphaFoldDB" id="A0A7G2CGL4"/>
<evidence type="ECO:0000256" key="3">
    <source>
        <dbReference type="SAM" id="MobiDB-lite"/>
    </source>
</evidence>
<protein>
    <submittedName>
        <fullName evidence="5">Translin-associated factor X-interacting N-terminus, putative</fullName>
    </submittedName>
</protein>
<name>A0A7G2CGL4_9TRYP</name>
<feature type="compositionally biased region" description="Polar residues" evidence="3">
    <location>
        <begin position="20"/>
        <end position="33"/>
    </location>
</feature>
<reference evidence="5 6" key="1">
    <citation type="submission" date="2020-08" db="EMBL/GenBank/DDBJ databases">
        <authorList>
            <person name="Newling K."/>
            <person name="Davey J."/>
            <person name="Forrester S."/>
        </authorList>
    </citation>
    <scope>NUCLEOTIDE SEQUENCE [LARGE SCALE GENOMIC DNA]</scope>
    <source>
        <strain evidence="6">Crithidia deanei Carvalho (ATCC PRA-265)</strain>
    </source>
</reference>